<reference evidence="2" key="1">
    <citation type="journal article" date="2019" name="Int. J. Syst. Evol. Microbiol.">
        <title>The Global Catalogue of Microorganisms (GCM) 10K type strain sequencing project: providing services to taxonomists for standard genome sequencing and annotation.</title>
        <authorList>
            <consortium name="The Broad Institute Genomics Platform"/>
            <consortium name="The Broad Institute Genome Sequencing Center for Infectious Disease"/>
            <person name="Wu L."/>
            <person name="Ma J."/>
        </authorList>
    </citation>
    <scope>NUCLEOTIDE SEQUENCE [LARGE SCALE GENOMIC DNA]</scope>
    <source>
        <strain evidence="2">CCM 8904</strain>
    </source>
</reference>
<evidence type="ECO:0000313" key="2">
    <source>
        <dbReference type="Proteomes" id="UP001596289"/>
    </source>
</evidence>
<keyword evidence="2" id="KW-1185">Reference proteome</keyword>
<dbReference type="RefSeq" id="WP_125554238.1">
    <property type="nucleotide sequence ID" value="NZ_JBHSSL010000086.1"/>
</dbReference>
<sequence length="184" mass="21223">MDATTWFNHYVQKKMLEQPKEVTTKMAVAGHYISLDPVVPQAYQHMLSRFTPKIQRDAKRIICIINNLLVQAIPELDQALLISIWTEYLQVTKRLNEQEMVYDFLQYFNTHLTTPVPAYANAQINANQLTAQQQQHYSTVIETYEQLAGKALECQDRGADERAIACWQRFFTQDATPLQASKGN</sequence>
<proteinExistence type="predicted"/>
<accession>A0ABW1REL7</accession>
<gene>
    <name evidence="1" type="ORF">ACFQGP_10695</name>
</gene>
<name>A0ABW1REL7_9LACO</name>
<dbReference type="Proteomes" id="UP001596289">
    <property type="component" value="Unassembled WGS sequence"/>
</dbReference>
<comment type="caution">
    <text evidence="1">The sequence shown here is derived from an EMBL/GenBank/DDBJ whole genome shotgun (WGS) entry which is preliminary data.</text>
</comment>
<dbReference type="EMBL" id="JBHSSL010000086">
    <property type="protein sequence ID" value="MFC6171031.1"/>
    <property type="molecule type" value="Genomic_DNA"/>
</dbReference>
<protein>
    <submittedName>
        <fullName evidence="1">Uncharacterized protein</fullName>
    </submittedName>
</protein>
<organism evidence="1 2">
    <name type="scientific">Loigolactobacillus jiayinensis</name>
    <dbReference type="NCBI Taxonomy" id="2486016"/>
    <lineage>
        <taxon>Bacteria</taxon>
        <taxon>Bacillati</taxon>
        <taxon>Bacillota</taxon>
        <taxon>Bacilli</taxon>
        <taxon>Lactobacillales</taxon>
        <taxon>Lactobacillaceae</taxon>
        <taxon>Loigolactobacillus</taxon>
    </lineage>
</organism>
<evidence type="ECO:0000313" key="1">
    <source>
        <dbReference type="EMBL" id="MFC6171031.1"/>
    </source>
</evidence>